<proteinExistence type="predicted"/>
<evidence type="ECO:0000313" key="3">
    <source>
        <dbReference type="Proteomes" id="UP001177023"/>
    </source>
</evidence>
<dbReference type="InterPro" id="IPR011037">
    <property type="entry name" value="Pyrv_Knase-like_insert_dom_sf"/>
</dbReference>
<protein>
    <recommendedName>
        <fullName evidence="1">MOSC domain-containing protein</fullName>
    </recommendedName>
</protein>
<feature type="non-terminal residue" evidence="2">
    <location>
        <position position="1"/>
    </location>
</feature>
<dbReference type="GO" id="GO:0030151">
    <property type="term" value="F:molybdenum ion binding"/>
    <property type="evidence" value="ECO:0007669"/>
    <property type="project" value="InterPro"/>
</dbReference>
<dbReference type="GO" id="GO:0003824">
    <property type="term" value="F:catalytic activity"/>
    <property type="evidence" value="ECO:0007669"/>
    <property type="project" value="InterPro"/>
</dbReference>
<dbReference type="EMBL" id="CATQJA010002659">
    <property type="protein sequence ID" value="CAJ0580552.1"/>
    <property type="molecule type" value="Genomic_DNA"/>
</dbReference>
<organism evidence="2 3">
    <name type="scientific">Mesorhabditis spiculigera</name>
    <dbReference type="NCBI Taxonomy" id="96644"/>
    <lineage>
        <taxon>Eukaryota</taxon>
        <taxon>Metazoa</taxon>
        <taxon>Ecdysozoa</taxon>
        <taxon>Nematoda</taxon>
        <taxon>Chromadorea</taxon>
        <taxon>Rhabditida</taxon>
        <taxon>Rhabditina</taxon>
        <taxon>Rhabditomorpha</taxon>
        <taxon>Rhabditoidea</taxon>
        <taxon>Rhabditidae</taxon>
        <taxon>Mesorhabditinae</taxon>
        <taxon>Mesorhabditis</taxon>
    </lineage>
</organism>
<dbReference type="GO" id="GO:0030170">
    <property type="term" value="F:pyridoxal phosphate binding"/>
    <property type="evidence" value="ECO:0007669"/>
    <property type="project" value="InterPro"/>
</dbReference>
<dbReference type="Pfam" id="PF03476">
    <property type="entry name" value="MOSC_N"/>
    <property type="match status" value="1"/>
</dbReference>
<accession>A0AA36D3Q9</accession>
<dbReference type="Proteomes" id="UP001177023">
    <property type="component" value="Unassembled WGS sequence"/>
</dbReference>
<dbReference type="PANTHER" id="PTHR36930">
    <property type="entry name" value="METAL-SULFUR CLUSTER BIOSYNTHESIS PROTEINS YUAD-RELATED"/>
    <property type="match status" value="1"/>
</dbReference>
<dbReference type="PROSITE" id="PS51340">
    <property type="entry name" value="MOSC"/>
    <property type="match status" value="1"/>
</dbReference>
<keyword evidence="3" id="KW-1185">Reference proteome</keyword>
<name>A0AA36D3Q9_9BILA</name>
<dbReference type="AlphaFoldDB" id="A0AA36D3Q9"/>
<feature type="domain" description="MOSC" evidence="1">
    <location>
        <begin position="162"/>
        <end position="340"/>
    </location>
</feature>
<dbReference type="PANTHER" id="PTHR36930:SF1">
    <property type="entry name" value="MOSC DOMAIN-CONTAINING PROTEIN"/>
    <property type="match status" value="1"/>
</dbReference>
<evidence type="ECO:0000259" key="1">
    <source>
        <dbReference type="PROSITE" id="PS51340"/>
    </source>
</evidence>
<dbReference type="Pfam" id="PF03473">
    <property type="entry name" value="MOSC"/>
    <property type="match status" value="1"/>
</dbReference>
<gene>
    <name evidence="2" type="ORF">MSPICULIGERA_LOCUS18750</name>
</gene>
<dbReference type="InterPro" id="IPR005303">
    <property type="entry name" value="MOCOS_middle"/>
</dbReference>
<evidence type="ECO:0000313" key="2">
    <source>
        <dbReference type="EMBL" id="CAJ0580552.1"/>
    </source>
</evidence>
<dbReference type="SUPFAM" id="SSF141673">
    <property type="entry name" value="MOSC N-terminal domain-like"/>
    <property type="match status" value="1"/>
</dbReference>
<comment type="caution">
    <text evidence="2">The sequence shown here is derived from an EMBL/GenBank/DDBJ whole genome shotgun (WGS) entry which is preliminary data.</text>
</comment>
<dbReference type="SUPFAM" id="SSF50800">
    <property type="entry name" value="PK beta-barrel domain-like"/>
    <property type="match status" value="1"/>
</dbReference>
<sequence length="346" mass="38801">MTVLNRSDAALLASCVGGSILSYNAIKALYNYLKPEPGWVPIGRIKELYIFPLKSGKGKPVFSLYCNETGCFENENGDRMFMATDPSGHFFTGRGKPMLNQIGVDVYDGVAHLTFKDEKVEFRIDDVKNNNAVLNATMFFQKRHDGFDCGEEAAKLVTKCIGEPGRLVLYSPELYNGREVTTNPKWWNNNPVPHRKTKARYTNLTPHMLSTQASLDTLNDFSKRTGGDELTNIQFRANIVIEGCPAWDEDKWDTLRFGPQPIKGVTEIQCIKPCERCLEIDADPNTGIRMKEDAPLAKLKEFRMPIGNMLESLGRHPIFGVQAAQNVNGFVHVGQTVWAKYKPAAF</sequence>
<dbReference type="InterPro" id="IPR005302">
    <property type="entry name" value="MoCF_Sase_C"/>
</dbReference>
<reference evidence="2" key="1">
    <citation type="submission" date="2023-06" db="EMBL/GenBank/DDBJ databases">
        <authorList>
            <person name="Delattre M."/>
        </authorList>
    </citation>
    <scope>NUCLEOTIDE SEQUENCE</scope>
    <source>
        <strain evidence="2">AF72</strain>
    </source>
</reference>
<dbReference type="InterPro" id="IPR052716">
    <property type="entry name" value="MOSC_domain"/>
</dbReference>